<gene>
    <name evidence="2" type="ORF">Plil01_000576300</name>
</gene>
<dbReference type="AlphaFoldDB" id="A0A9W6WTM8"/>
<keyword evidence="1" id="KW-0472">Membrane</keyword>
<name>A0A9W6WTM8_9STRA</name>
<dbReference type="EMBL" id="BSXW01000248">
    <property type="protein sequence ID" value="GMF16279.1"/>
    <property type="molecule type" value="Genomic_DNA"/>
</dbReference>
<evidence type="ECO:0000256" key="1">
    <source>
        <dbReference type="SAM" id="Phobius"/>
    </source>
</evidence>
<proteinExistence type="predicted"/>
<reference evidence="2" key="1">
    <citation type="submission" date="2023-04" db="EMBL/GenBank/DDBJ databases">
        <title>Phytophthora lilii NBRC 32176.</title>
        <authorList>
            <person name="Ichikawa N."/>
            <person name="Sato H."/>
            <person name="Tonouchi N."/>
        </authorList>
    </citation>
    <scope>NUCLEOTIDE SEQUENCE</scope>
    <source>
        <strain evidence="2">NBRC 32176</strain>
    </source>
</reference>
<organism evidence="2 3">
    <name type="scientific">Phytophthora lilii</name>
    <dbReference type="NCBI Taxonomy" id="2077276"/>
    <lineage>
        <taxon>Eukaryota</taxon>
        <taxon>Sar</taxon>
        <taxon>Stramenopiles</taxon>
        <taxon>Oomycota</taxon>
        <taxon>Peronosporomycetes</taxon>
        <taxon>Peronosporales</taxon>
        <taxon>Peronosporaceae</taxon>
        <taxon>Phytophthora</taxon>
    </lineage>
</organism>
<protein>
    <submittedName>
        <fullName evidence="2">Unnamed protein product</fullName>
    </submittedName>
</protein>
<keyword evidence="1" id="KW-0812">Transmembrane</keyword>
<feature type="transmembrane region" description="Helical" evidence="1">
    <location>
        <begin position="91"/>
        <end position="115"/>
    </location>
</feature>
<evidence type="ECO:0000313" key="3">
    <source>
        <dbReference type="Proteomes" id="UP001165083"/>
    </source>
</evidence>
<dbReference type="Proteomes" id="UP001165083">
    <property type="component" value="Unassembled WGS sequence"/>
</dbReference>
<evidence type="ECO:0000313" key="2">
    <source>
        <dbReference type="EMBL" id="GMF16279.1"/>
    </source>
</evidence>
<sequence>MSSMTGDNSLPKTQNQCHAESVPLQRLCVLQQHNFFYLRRSRIILPQAISTNLQCCVVLCRRNNSGDSIRPGNHLGASLPVDGLYKFGKFVLPWFAVSLSIFVNVFTGQLLAFALPNVTIASLTGFKVSTVSSASTPPGSSISAGYQWLYTITQHRYAMSILATLVYSDCPTTLNAATGSYMNVGPEIVCLPLDDAPVSIGNRDWCKVCWKTSTT</sequence>
<keyword evidence="3" id="KW-1185">Reference proteome</keyword>
<keyword evidence="1" id="KW-1133">Transmembrane helix</keyword>
<comment type="caution">
    <text evidence="2">The sequence shown here is derived from an EMBL/GenBank/DDBJ whole genome shotgun (WGS) entry which is preliminary data.</text>
</comment>
<accession>A0A9W6WTM8</accession>